<organism evidence="2 3">
    <name type="scientific">Candidatus Acidiferrum panamense</name>
    <dbReference type="NCBI Taxonomy" id="2741543"/>
    <lineage>
        <taxon>Bacteria</taxon>
        <taxon>Pseudomonadati</taxon>
        <taxon>Acidobacteriota</taxon>
        <taxon>Terriglobia</taxon>
        <taxon>Candidatus Acidiferrales</taxon>
        <taxon>Candidatus Acidiferrum</taxon>
    </lineage>
</organism>
<evidence type="ECO:0000313" key="2">
    <source>
        <dbReference type="EMBL" id="MBA0084302.1"/>
    </source>
</evidence>
<gene>
    <name evidence="2" type="ORF">HRJ53_04835</name>
</gene>
<dbReference type="AlphaFoldDB" id="A0A7V8SW52"/>
<proteinExistence type="predicted"/>
<dbReference type="Gene3D" id="1.10.10.10">
    <property type="entry name" value="Winged helix-like DNA-binding domain superfamily/Winged helix DNA-binding domain"/>
    <property type="match status" value="1"/>
</dbReference>
<dbReference type="Pfam" id="PF01527">
    <property type="entry name" value="HTH_Tnp_1"/>
    <property type="match status" value="1"/>
</dbReference>
<feature type="region of interest" description="Disordered" evidence="1">
    <location>
        <begin position="56"/>
        <end position="88"/>
    </location>
</feature>
<protein>
    <submittedName>
        <fullName evidence="2">Transposase</fullName>
    </submittedName>
</protein>
<dbReference type="GO" id="GO:0006313">
    <property type="term" value="P:DNA transposition"/>
    <property type="evidence" value="ECO:0007669"/>
    <property type="project" value="InterPro"/>
</dbReference>
<evidence type="ECO:0000313" key="3">
    <source>
        <dbReference type="Proteomes" id="UP000567293"/>
    </source>
</evidence>
<accession>A0A7V8SW52</accession>
<dbReference type="InterPro" id="IPR002514">
    <property type="entry name" value="Transposase_8"/>
</dbReference>
<dbReference type="Proteomes" id="UP000567293">
    <property type="component" value="Unassembled WGS sequence"/>
</dbReference>
<dbReference type="InterPro" id="IPR036388">
    <property type="entry name" value="WH-like_DNA-bd_sf"/>
</dbReference>
<dbReference type="InterPro" id="IPR010921">
    <property type="entry name" value="Trp_repressor/repl_initiator"/>
</dbReference>
<dbReference type="GO" id="GO:0004803">
    <property type="term" value="F:transposase activity"/>
    <property type="evidence" value="ECO:0007669"/>
    <property type="project" value="InterPro"/>
</dbReference>
<keyword evidence="3" id="KW-1185">Reference proteome</keyword>
<dbReference type="GO" id="GO:0043565">
    <property type="term" value="F:sequence-specific DNA binding"/>
    <property type="evidence" value="ECO:0007669"/>
    <property type="project" value="InterPro"/>
</dbReference>
<dbReference type="SUPFAM" id="SSF48295">
    <property type="entry name" value="TrpR-like"/>
    <property type="match status" value="1"/>
</dbReference>
<dbReference type="EMBL" id="JACDQQ010000468">
    <property type="protein sequence ID" value="MBA0084302.1"/>
    <property type="molecule type" value="Genomic_DNA"/>
</dbReference>
<evidence type="ECO:0000256" key="1">
    <source>
        <dbReference type="SAM" id="MobiDB-lite"/>
    </source>
</evidence>
<sequence length="209" mass="22655">MHVEALNWSGSTAKDYANAHHISVYSLRTWRARLDASPLQVDWRARLHPSIRPQISTGVSSAARESDDENVLTAPAPAVPATDGRSNRRSFTDAEKLAIVMEAEQSGVSAAAVCRRHNIATSMIFRWRAQLGFGRGEPTTLAAVRIADKPGDDDGEGGDDAVVLQHILPIPPDAVAVELADGRRVFAPPGSDPEAVRRYIAQQEENARC</sequence>
<reference evidence="2" key="1">
    <citation type="submission" date="2020-06" db="EMBL/GenBank/DDBJ databases">
        <title>Legume-microbial interactions unlock mineral nutrients during tropical forest succession.</title>
        <authorList>
            <person name="Epihov D.Z."/>
        </authorList>
    </citation>
    <scope>NUCLEOTIDE SEQUENCE [LARGE SCALE GENOMIC DNA]</scope>
    <source>
        <strain evidence="2">Pan2503</strain>
    </source>
</reference>
<comment type="caution">
    <text evidence="2">The sequence shown here is derived from an EMBL/GenBank/DDBJ whole genome shotgun (WGS) entry which is preliminary data.</text>
</comment>
<name>A0A7V8SW52_9BACT</name>